<proteinExistence type="predicted"/>
<dbReference type="Proteomes" id="UP000300142">
    <property type="component" value="Unassembled WGS sequence"/>
</dbReference>
<evidence type="ECO:0000313" key="2">
    <source>
        <dbReference type="Proteomes" id="UP000300142"/>
    </source>
</evidence>
<dbReference type="EMBL" id="BJCE01000001">
    <property type="protein sequence ID" value="GCL34968.1"/>
    <property type="molecule type" value="Genomic_DNA"/>
</dbReference>
<sequence length="39" mass="4657">MASPRFAIRSQEKELIFCQHLAVGFRRFPSVPEIFKYKE</sequence>
<gene>
    <name evidence="1" type="ORF">SR1949_00600</name>
</gene>
<protein>
    <submittedName>
        <fullName evidence="1">Uncharacterized protein</fullName>
    </submittedName>
</protein>
<organism evidence="1 2">
    <name type="scientific">Sphaerospermopsis reniformis</name>
    <dbReference type="NCBI Taxonomy" id="531300"/>
    <lineage>
        <taxon>Bacteria</taxon>
        <taxon>Bacillati</taxon>
        <taxon>Cyanobacteriota</taxon>
        <taxon>Cyanophyceae</taxon>
        <taxon>Nostocales</taxon>
        <taxon>Aphanizomenonaceae</taxon>
        <taxon>Sphaerospermopsis</taxon>
    </lineage>
</organism>
<evidence type="ECO:0000313" key="1">
    <source>
        <dbReference type="EMBL" id="GCL34968.1"/>
    </source>
</evidence>
<name>A0A479ZUS3_9CYAN</name>
<keyword evidence="2" id="KW-1185">Reference proteome</keyword>
<comment type="caution">
    <text evidence="1">The sequence shown here is derived from an EMBL/GenBank/DDBJ whole genome shotgun (WGS) entry which is preliminary data.</text>
</comment>
<reference evidence="2" key="1">
    <citation type="submission" date="2019-02" db="EMBL/GenBank/DDBJ databases">
        <title>Draft genome sequence of Sphaerospermopsis reniformis NIES-1949.</title>
        <authorList>
            <person name="Yamaguchi H."/>
            <person name="Suzuki S."/>
            <person name="Kawachi M."/>
        </authorList>
    </citation>
    <scope>NUCLEOTIDE SEQUENCE [LARGE SCALE GENOMIC DNA]</scope>
    <source>
        <strain evidence="2">NIES-1949</strain>
    </source>
</reference>
<dbReference type="AlphaFoldDB" id="A0A479ZUS3"/>
<accession>A0A479ZUS3</accession>